<dbReference type="AlphaFoldDB" id="A0A2W4THT4"/>
<name>A0A2W4THT4_9GAMM</name>
<evidence type="ECO:0000259" key="2">
    <source>
        <dbReference type="PROSITE" id="PS51820"/>
    </source>
</evidence>
<dbReference type="EMBL" id="QJPH01000167">
    <property type="protein sequence ID" value="PZN84034.1"/>
    <property type="molecule type" value="Genomic_DNA"/>
</dbReference>
<organism evidence="3 4">
    <name type="scientific">Candidatus Methylumidiphilus alinenensis</name>
    <dbReference type="NCBI Taxonomy" id="2202197"/>
    <lineage>
        <taxon>Bacteria</taxon>
        <taxon>Pseudomonadati</taxon>
        <taxon>Pseudomonadota</taxon>
        <taxon>Gammaproteobacteria</taxon>
        <taxon>Methylococcales</taxon>
        <taxon>Candidatus Methylumidiphilus</taxon>
    </lineage>
</organism>
<evidence type="ECO:0000256" key="1">
    <source>
        <dbReference type="SAM" id="SignalP"/>
    </source>
</evidence>
<dbReference type="InterPro" id="IPR037524">
    <property type="entry name" value="PA14/GLEYA"/>
</dbReference>
<evidence type="ECO:0000313" key="4">
    <source>
        <dbReference type="Proteomes" id="UP000249396"/>
    </source>
</evidence>
<dbReference type="Gene3D" id="3.90.182.10">
    <property type="entry name" value="Toxin - Anthrax Protective Antigen,domain 1"/>
    <property type="match status" value="2"/>
</dbReference>
<comment type="caution">
    <text evidence="3">The sequence shown here is derived from an EMBL/GenBank/DDBJ whole genome shotgun (WGS) entry which is preliminary data.</text>
</comment>
<dbReference type="Proteomes" id="UP000249396">
    <property type="component" value="Unassembled WGS sequence"/>
</dbReference>
<dbReference type="SMART" id="SM00758">
    <property type="entry name" value="PA14"/>
    <property type="match status" value="2"/>
</dbReference>
<evidence type="ECO:0000313" key="3">
    <source>
        <dbReference type="EMBL" id="PZN84034.1"/>
    </source>
</evidence>
<sequence length="868" mass="94116">MASNTQSFAPQSAMRHTTMQACTLLLALLTLAIGDASACNAPANSFCVDYFNYSSSNNFIGSAVFTTTEPSIDHTWNNTSPNPSVPVYNFSGHWQGQFNFNAGNYIFSALADDGVRVLIDGQLVIDGWKPQAATQYTATVAMSAGQHLVEVLYFQAWGGARLAVNWTPVLTCDQPVGQFCVAYFNNANLAGNPGLIAHEASINHTWTGGPPAPGLPTYNFSGRWQGSFDFAPGTYAFTTTSDDGVRLYVDGQLLINDWLGQAATQYNQWLWLSGRHQITVEYFQAYGNALLQANWSLLLPASTTPPAPIGSNAASPLGTNLSDWSDWVTEQPFINVFKTSRSWITQAPGVWDTGEEQALNLDANGWVVSLPAATDGTVKYRTVTTLLLDGTDFVGIRQGGQYVVLYDGEGILTYSLAASKIASLSSPGRDVINVDQVNSGGIQINLTSTDPNHTGNYIRNIRVVPPGVVCNDDPLAFCLLGSDPACQRSACSSMESALASGRLFHPLFLRNLVNYRALRFMMPQNTNVISSGLPQQVNWTDRAKLDAPNWSGQAGIPVEVAVSLSNLLQADPWLNMPFQASDDYIRQFARLAHTMLDPSRKVYVEYANEIWNTAFSAGTWVEQQGVALWNTPDSAYTKRINWYGMRTAETCDIWKAEWAGDASRVVCVLSAQAANTFTANAALDCKLWNQAPCQAHGIQAVAIAPYFGDYLGTVSNGPVLAGWTANADGGLGSLFAELEYGGQLAGGPTGGALAQSAQWITNYASLARHRNLTLLAYEGGQSLVGIGSVTYNQSIANLFIAANRDPRMGDIYAKMLENWRDAGGGLFMHFLSVGQFSKFGSWGALENMLQQTSPKYGALYQFIQQNPR</sequence>
<protein>
    <recommendedName>
        <fullName evidence="2">PA14 domain-containing protein</fullName>
    </recommendedName>
</protein>
<proteinExistence type="predicted"/>
<dbReference type="InterPro" id="IPR011658">
    <property type="entry name" value="PA14_dom"/>
</dbReference>
<gene>
    <name evidence="3" type="ORF">DM484_03410</name>
</gene>
<dbReference type="SUPFAM" id="SSF56988">
    <property type="entry name" value="Anthrax protective antigen"/>
    <property type="match status" value="2"/>
</dbReference>
<accession>A0A2W4THT4</accession>
<feature type="domain" description="PA14" evidence="2">
    <location>
        <begin position="41"/>
        <end position="183"/>
    </location>
</feature>
<keyword evidence="1" id="KW-0732">Signal</keyword>
<feature type="signal peptide" evidence="1">
    <location>
        <begin position="1"/>
        <end position="38"/>
    </location>
</feature>
<dbReference type="PROSITE" id="PS51820">
    <property type="entry name" value="PA14"/>
    <property type="match status" value="2"/>
</dbReference>
<dbReference type="Pfam" id="PF07691">
    <property type="entry name" value="PA14"/>
    <property type="match status" value="2"/>
</dbReference>
<feature type="domain" description="PA14" evidence="2">
    <location>
        <begin position="174"/>
        <end position="314"/>
    </location>
</feature>
<reference evidence="3 4" key="1">
    <citation type="journal article" date="2018" name="Aquat. Microb. Ecol.">
        <title>Gammaproteobacterial methanotrophs dominate.</title>
        <authorList>
            <person name="Rissanen A.J."/>
            <person name="Saarenheimo J."/>
            <person name="Tiirola M."/>
            <person name="Peura S."/>
            <person name="Aalto S.L."/>
            <person name="Karvinen A."/>
            <person name="Nykanen H."/>
        </authorList>
    </citation>
    <scope>NUCLEOTIDE SEQUENCE [LARGE SCALE GENOMIC DNA]</scope>
    <source>
        <strain evidence="3">AMbin10</strain>
    </source>
</reference>
<feature type="chain" id="PRO_5016012391" description="PA14 domain-containing protein" evidence="1">
    <location>
        <begin position="39"/>
        <end position="868"/>
    </location>
</feature>